<evidence type="ECO:0000256" key="1">
    <source>
        <dbReference type="SAM" id="MobiDB-lite"/>
    </source>
</evidence>
<evidence type="ECO:0000313" key="3">
    <source>
        <dbReference type="Proteomes" id="UP000648187"/>
    </source>
</evidence>
<evidence type="ECO:0000313" key="2">
    <source>
        <dbReference type="EMBL" id="KAF9417762.1"/>
    </source>
</evidence>
<comment type="caution">
    <text evidence="2">The sequence shown here is derived from an EMBL/GenBank/DDBJ whole genome shotgun (WGS) entry which is preliminary data.</text>
</comment>
<proteinExistence type="predicted"/>
<dbReference type="EMBL" id="JACKWZ010000065">
    <property type="protein sequence ID" value="KAF9417762.1"/>
    <property type="molecule type" value="Genomic_DNA"/>
</dbReference>
<keyword evidence="3" id="KW-1185">Reference proteome</keyword>
<gene>
    <name evidence="2" type="ORF">HW555_005176</name>
</gene>
<name>A0A835GK74_SPOEX</name>
<reference evidence="2" key="1">
    <citation type="submission" date="2020-08" db="EMBL/GenBank/DDBJ databases">
        <title>Spodoptera exigua strain:BAW_Kor-Di-RS1 Genome sequencing and assembly.</title>
        <authorList>
            <person name="Kim J."/>
            <person name="Nam H.Y."/>
            <person name="Kwon M."/>
            <person name="Choi J.H."/>
            <person name="Cho S.R."/>
            <person name="Kim G.-H."/>
        </authorList>
    </citation>
    <scope>NUCLEOTIDE SEQUENCE</scope>
    <source>
        <strain evidence="2">BAW_Kor-Di-RS1</strain>
        <tissue evidence="2">Whole-body</tissue>
    </source>
</reference>
<organism evidence="2 3">
    <name type="scientific">Spodoptera exigua</name>
    <name type="common">Beet armyworm</name>
    <name type="synonym">Noctua fulgens</name>
    <dbReference type="NCBI Taxonomy" id="7107"/>
    <lineage>
        <taxon>Eukaryota</taxon>
        <taxon>Metazoa</taxon>
        <taxon>Ecdysozoa</taxon>
        <taxon>Arthropoda</taxon>
        <taxon>Hexapoda</taxon>
        <taxon>Insecta</taxon>
        <taxon>Pterygota</taxon>
        <taxon>Neoptera</taxon>
        <taxon>Endopterygota</taxon>
        <taxon>Lepidoptera</taxon>
        <taxon>Glossata</taxon>
        <taxon>Ditrysia</taxon>
        <taxon>Noctuoidea</taxon>
        <taxon>Noctuidae</taxon>
        <taxon>Amphipyrinae</taxon>
        <taxon>Spodoptera</taxon>
    </lineage>
</organism>
<dbReference type="AlphaFoldDB" id="A0A835GK74"/>
<sequence length="106" mass="11917">MTNLSLNNAGGRTAGFRDLELPFRMKIGFPQRRANGVAYLERRERRAQNNDATTEGSFKLSNLIMTAFTSVTKIDDVCLSHKSSVLSTKLSQGKGWRNSCNNEQYQ</sequence>
<dbReference type="Proteomes" id="UP000648187">
    <property type="component" value="Unassembled WGS sequence"/>
</dbReference>
<accession>A0A835GK74</accession>
<protein>
    <submittedName>
        <fullName evidence="2">Uncharacterized protein</fullName>
    </submittedName>
</protein>
<feature type="region of interest" description="Disordered" evidence="1">
    <location>
        <begin position="86"/>
        <end position="106"/>
    </location>
</feature>